<keyword evidence="2" id="KW-1185">Reference proteome</keyword>
<protein>
    <recommendedName>
        <fullName evidence="3">Peptidase M15C domain-containing protein</fullName>
    </recommendedName>
</protein>
<evidence type="ECO:0000313" key="1">
    <source>
        <dbReference type="EMBL" id="EPX78771.1"/>
    </source>
</evidence>
<evidence type="ECO:0008006" key="3">
    <source>
        <dbReference type="Google" id="ProtNLM"/>
    </source>
</evidence>
<gene>
    <name evidence="1" type="ORF">Salmuc_04353</name>
</gene>
<evidence type="ECO:0000313" key="2">
    <source>
        <dbReference type="Proteomes" id="UP000015347"/>
    </source>
</evidence>
<reference evidence="2" key="1">
    <citation type="journal article" date="2014" name="Stand. Genomic Sci.">
        <title>Genome sequence of the exopolysaccharide-producing Salipiger mucosus type strain (DSM 16094(T)), a moderately halophilic member of the Roseobacter clade.</title>
        <authorList>
            <person name="Riedel T."/>
            <person name="Spring S."/>
            <person name="Fiebig A."/>
            <person name="Petersen J."/>
            <person name="Kyrpides N.C."/>
            <person name="Goker M."/>
            <person name="Klenk H.P."/>
        </authorList>
    </citation>
    <scope>NUCLEOTIDE SEQUENCE [LARGE SCALE GENOMIC DNA]</scope>
    <source>
        <strain evidence="2">DSM 16094</strain>
    </source>
</reference>
<name>S9QBH8_9RHOB</name>
<dbReference type="EMBL" id="APVH01000038">
    <property type="protein sequence ID" value="EPX78771.1"/>
    <property type="molecule type" value="Genomic_DNA"/>
</dbReference>
<accession>S9QBH8</accession>
<dbReference type="STRING" id="1123237.Salmuc_04353"/>
<dbReference type="AlphaFoldDB" id="S9QBH8"/>
<dbReference type="SUPFAM" id="SSF47090">
    <property type="entry name" value="PGBD-like"/>
    <property type="match status" value="1"/>
</dbReference>
<dbReference type="Proteomes" id="UP000015347">
    <property type="component" value="Unassembled WGS sequence"/>
</dbReference>
<dbReference type="SUPFAM" id="SSF55166">
    <property type="entry name" value="Hedgehog/DD-peptidase"/>
    <property type="match status" value="1"/>
</dbReference>
<dbReference type="eggNOG" id="COG3409">
    <property type="taxonomic scope" value="Bacteria"/>
</dbReference>
<sequence length="278" mass="32071">MNRDTIRIIQRRLAELGHYSDEIDGIRGDKTHAAVHLAMTGLGADVPADWPEWSEKRQTIGFLQHYCWSKEIDAGRIDGWWGPQTEFAAWALAQLLETGAVPTFRDITPSEANPNGWPDEGGVTAFYGPHGATDWSRPPPKLVKVTSPYPFKIAWNLAQKRSFLWAHERTADSLARVLKEIFRHYGEAEIDRLSINVFSGDYNPRKKRGSAHQWSMHSWGIAYDFDDQNNKLRWGADRARFARPDYEAFWNIWEAEGWVSLGRTENRDWMHVQAARRH</sequence>
<proteinExistence type="predicted"/>
<dbReference type="InterPro" id="IPR009045">
    <property type="entry name" value="Zn_M74/Hedgehog-like"/>
</dbReference>
<organism evidence="1 2">
    <name type="scientific">Salipiger mucosus DSM 16094</name>
    <dbReference type="NCBI Taxonomy" id="1123237"/>
    <lineage>
        <taxon>Bacteria</taxon>
        <taxon>Pseudomonadati</taxon>
        <taxon>Pseudomonadota</taxon>
        <taxon>Alphaproteobacteria</taxon>
        <taxon>Rhodobacterales</taxon>
        <taxon>Roseobacteraceae</taxon>
        <taxon>Salipiger</taxon>
    </lineage>
</organism>
<dbReference type="InterPro" id="IPR036365">
    <property type="entry name" value="PGBD-like_sf"/>
</dbReference>
<dbReference type="HOGENOM" id="CLU_089638_0_0_5"/>
<comment type="caution">
    <text evidence="1">The sequence shown here is derived from an EMBL/GenBank/DDBJ whole genome shotgun (WGS) entry which is preliminary data.</text>
</comment>
<dbReference type="RefSeq" id="WP_020039093.1">
    <property type="nucleotide sequence ID" value="NZ_KE557279.1"/>
</dbReference>
<dbReference type="OrthoDB" id="9799970at2"/>